<dbReference type="PANTHER" id="PTHR34139:SF1">
    <property type="entry name" value="RNASE MJ1380-RELATED"/>
    <property type="match status" value="1"/>
</dbReference>
<accession>U5QKV6</accession>
<evidence type="ECO:0000313" key="7">
    <source>
        <dbReference type="Proteomes" id="UP000017396"/>
    </source>
</evidence>
<dbReference type="InterPro" id="IPR008201">
    <property type="entry name" value="HepT-like"/>
</dbReference>
<evidence type="ECO:0000313" key="6">
    <source>
        <dbReference type="EMBL" id="AGY59556.1"/>
    </source>
</evidence>
<keyword evidence="2" id="KW-1277">Toxin-antitoxin system</keyword>
<dbReference type="GO" id="GO:0004540">
    <property type="term" value="F:RNA nuclease activity"/>
    <property type="evidence" value="ECO:0007669"/>
    <property type="project" value="InterPro"/>
</dbReference>
<evidence type="ECO:0000256" key="5">
    <source>
        <dbReference type="ARBA" id="ARBA00022801"/>
    </source>
</evidence>
<dbReference type="RefSeq" id="WP_023174844.1">
    <property type="nucleotide sequence ID" value="NC_022600.1"/>
</dbReference>
<gene>
    <name evidence="6" type="ORF">GKIL_3310</name>
</gene>
<dbReference type="GO" id="GO:0000166">
    <property type="term" value="F:nucleotide binding"/>
    <property type="evidence" value="ECO:0007669"/>
    <property type="project" value="UniProtKB-KW"/>
</dbReference>
<evidence type="ECO:0000256" key="4">
    <source>
        <dbReference type="ARBA" id="ARBA00022741"/>
    </source>
</evidence>
<dbReference type="GO" id="GO:0110001">
    <property type="term" value="C:toxin-antitoxin complex"/>
    <property type="evidence" value="ECO:0007669"/>
    <property type="project" value="InterPro"/>
</dbReference>
<sequence>MSSHDVDRRLSDILDAASSIQQYTANLSELQFISGQQVVDAVNYNLIKIGEAVANLPEDFKEANPDIPWQAIKRTRNFITIVILWWTPASSGQQSGLICRNL</sequence>
<keyword evidence="1" id="KW-0597">Phosphoprotein</keyword>
<keyword evidence="4" id="KW-0547">Nucleotide-binding</keyword>
<dbReference type="PANTHER" id="PTHR34139">
    <property type="entry name" value="UPF0331 PROTEIN MJ0127"/>
    <property type="match status" value="1"/>
</dbReference>
<dbReference type="GO" id="GO:0016787">
    <property type="term" value="F:hydrolase activity"/>
    <property type="evidence" value="ECO:0007669"/>
    <property type="project" value="UniProtKB-KW"/>
</dbReference>
<organism evidence="6 7">
    <name type="scientific">Gloeobacter kilaueensis (strain ATCC BAA-2537 / CCAP 1431/1 / ULC 316 / JS1)</name>
    <dbReference type="NCBI Taxonomy" id="1183438"/>
    <lineage>
        <taxon>Bacteria</taxon>
        <taxon>Bacillati</taxon>
        <taxon>Cyanobacteriota</taxon>
        <taxon>Cyanophyceae</taxon>
        <taxon>Gloeobacterales</taxon>
        <taxon>Gloeobacteraceae</taxon>
        <taxon>Gloeobacter</taxon>
    </lineage>
</organism>
<evidence type="ECO:0000256" key="1">
    <source>
        <dbReference type="ARBA" id="ARBA00022553"/>
    </source>
</evidence>
<reference evidence="6 7" key="1">
    <citation type="journal article" date="2013" name="PLoS ONE">
        <title>Cultivation and Complete Genome Sequencing of Gloeobacter kilaueensis sp. nov., from a Lava Cave in Kilauea Caldera, Hawai'i.</title>
        <authorList>
            <person name="Saw J.H."/>
            <person name="Schatz M."/>
            <person name="Brown M.V."/>
            <person name="Kunkel D.D."/>
            <person name="Foster J.S."/>
            <person name="Shick H."/>
            <person name="Christensen S."/>
            <person name="Hou S."/>
            <person name="Wan X."/>
            <person name="Donachie S.P."/>
        </authorList>
    </citation>
    <scope>NUCLEOTIDE SEQUENCE [LARGE SCALE GENOMIC DNA]</scope>
    <source>
        <strain evidence="7">JS</strain>
    </source>
</reference>
<dbReference type="InterPro" id="IPR051813">
    <property type="entry name" value="HepT_RNase_toxin"/>
</dbReference>
<evidence type="ECO:0000256" key="3">
    <source>
        <dbReference type="ARBA" id="ARBA00022722"/>
    </source>
</evidence>
<dbReference type="HOGENOM" id="CLU_142825_4_0_3"/>
<dbReference type="KEGG" id="glj:GKIL_3310"/>
<keyword evidence="7" id="KW-1185">Reference proteome</keyword>
<protein>
    <recommendedName>
        <fullName evidence="8">Nucleotidyltransferase</fullName>
    </recommendedName>
</protein>
<keyword evidence="3" id="KW-0540">Nuclease</keyword>
<dbReference type="EMBL" id="CP003587">
    <property type="protein sequence ID" value="AGY59556.1"/>
    <property type="molecule type" value="Genomic_DNA"/>
</dbReference>
<keyword evidence="5" id="KW-0378">Hydrolase</keyword>
<name>U5QKV6_GLOK1</name>
<evidence type="ECO:0008006" key="8">
    <source>
        <dbReference type="Google" id="ProtNLM"/>
    </source>
</evidence>
<dbReference type="Proteomes" id="UP000017396">
    <property type="component" value="Chromosome"/>
</dbReference>
<dbReference type="AlphaFoldDB" id="U5QKV6"/>
<dbReference type="Pfam" id="PF01934">
    <property type="entry name" value="HepT-like"/>
    <property type="match status" value="1"/>
</dbReference>
<dbReference type="eggNOG" id="COG2361">
    <property type="taxonomic scope" value="Bacteria"/>
</dbReference>
<dbReference type="STRING" id="1183438.GKIL_3310"/>
<evidence type="ECO:0000256" key="2">
    <source>
        <dbReference type="ARBA" id="ARBA00022649"/>
    </source>
</evidence>
<proteinExistence type="predicted"/>